<dbReference type="EMBL" id="FNHD01000003">
    <property type="protein sequence ID" value="SDL60828.1"/>
    <property type="molecule type" value="Genomic_DNA"/>
</dbReference>
<accession>A0A4U8WA54</accession>
<evidence type="ECO:0000313" key="3">
    <source>
        <dbReference type="EMBL" id="VFB02050.1"/>
    </source>
</evidence>
<dbReference type="Gene3D" id="3.10.180.10">
    <property type="entry name" value="2,3-Dihydroxybiphenyl 1,2-Dioxygenase, domain 1"/>
    <property type="match status" value="1"/>
</dbReference>
<dbReference type="InterPro" id="IPR029068">
    <property type="entry name" value="Glyas_Bleomycin-R_OHBP_Dase"/>
</dbReference>
<organism evidence="3 5">
    <name type="scientific">Chryseobacterium taihuense</name>
    <dbReference type="NCBI Taxonomy" id="1141221"/>
    <lineage>
        <taxon>Bacteria</taxon>
        <taxon>Pseudomonadati</taxon>
        <taxon>Bacteroidota</taxon>
        <taxon>Flavobacteriia</taxon>
        <taxon>Flavobacteriales</taxon>
        <taxon>Weeksellaceae</taxon>
        <taxon>Chryseobacterium group</taxon>
        <taxon>Chryseobacterium</taxon>
    </lineage>
</organism>
<sequence>MATVNVYLTFNGNCRQAFEFYQSVFGGEIPYMGTFGDMPPMEGKEMPEEEKNKIMHVCLPISNETMLMGSDTGGEWASQFKEGNNYAISINAGTRDEADQLFNGLSEGGNITMPMADTFWGAYFGMFTDKFGINWMVNYDDPEKQQHP</sequence>
<dbReference type="STRING" id="1141221.SAMN05216273_103105"/>
<dbReference type="CDD" id="cd06588">
    <property type="entry name" value="PhnB_like"/>
    <property type="match status" value="1"/>
</dbReference>
<feature type="domain" description="Glyoxalase/fosfomycin resistance/dioxygenase" evidence="1">
    <location>
        <begin position="8"/>
        <end position="137"/>
    </location>
</feature>
<dbReference type="Pfam" id="PF00903">
    <property type="entry name" value="Glyoxalase"/>
    <property type="match status" value="1"/>
</dbReference>
<dbReference type="Proteomes" id="UP000199242">
    <property type="component" value="Unassembled WGS sequence"/>
</dbReference>
<accession>A0A1G9LFX9</accession>
<dbReference type="SUPFAM" id="SSF54593">
    <property type="entry name" value="Glyoxalase/Bleomycin resistance protein/Dihydroxybiphenyl dioxygenase"/>
    <property type="match status" value="1"/>
</dbReference>
<dbReference type="OrthoDB" id="9795306at2"/>
<dbReference type="Proteomes" id="UP000290013">
    <property type="component" value="Chromosome"/>
</dbReference>
<dbReference type="PANTHER" id="PTHR33990:SF1">
    <property type="entry name" value="PROTEIN YJDN"/>
    <property type="match status" value="1"/>
</dbReference>
<evidence type="ECO:0000313" key="2">
    <source>
        <dbReference type="EMBL" id="SDL60828.1"/>
    </source>
</evidence>
<dbReference type="InterPro" id="IPR028973">
    <property type="entry name" value="PhnB-like"/>
</dbReference>
<reference evidence="2 4" key="1">
    <citation type="submission" date="2016-10" db="EMBL/GenBank/DDBJ databases">
        <authorList>
            <person name="Varghese N."/>
            <person name="Submissions S."/>
        </authorList>
    </citation>
    <scope>NUCLEOTIDE SEQUENCE [LARGE SCALE GENOMIC DNA]</scope>
    <source>
        <strain evidence="2 4">CGMCC 1.10941</strain>
    </source>
</reference>
<dbReference type="AlphaFoldDB" id="A0A1G9LFX9"/>
<protein>
    <submittedName>
        <fullName evidence="2">PhnB protein</fullName>
    </submittedName>
    <submittedName>
        <fullName evidence="3">Uncharacterized protein conserved in bacteria</fullName>
    </submittedName>
</protein>
<dbReference type="KEGG" id="ctai:NCTC12078_00023"/>
<gene>
    <name evidence="3" type="ORF">NCTC12078_00023</name>
    <name evidence="2" type="ORF">SAMN05216273_103105</name>
</gene>
<evidence type="ECO:0000313" key="5">
    <source>
        <dbReference type="Proteomes" id="UP000290013"/>
    </source>
</evidence>
<dbReference type="PANTHER" id="PTHR33990">
    <property type="entry name" value="PROTEIN YJDN-RELATED"/>
    <property type="match status" value="1"/>
</dbReference>
<dbReference type="EMBL" id="LR215974">
    <property type="protein sequence ID" value="VFB02050.1"/>
    <property type="molecule type" value="Genomic_DNA"/>
</dbReference>
<dbReference type="RefSeq" id="WP_089742069.1">
    <property type="nucleotide sequence ID" value="NZ_FNHD01000003.1"/>
</dbReference>
<dbReference type="InterPro" id="IPR004360">
    <property type="entry name" value="Glyas_Fos-R_dOase_dom"/>
</dbReference>
<reference evidence="3 5" key="2">
    <citation type="submission" date="2019-02" db="EMBL/GenBank/DDBJ databases">
        <authorList>
            <consortium name="Pathogen Informatics"/>
        </authorList>
    </citation>
    <scope>NUCLEOTIDE SEQUENCE [LARGE SCALE GENOMIC DNA]</scope>
    <source>
        <strain evidence="3 5">3012STDY6944375</strain>
    </source>
</reference>
<evidence type="ECO:0000313" key="4">
    <source>
        <dbReference type="Proteomes" id="UP000199242"/>
    </source>
</evidence>
<evidence type="ECO:0000259" key="1">
    <source>
        <dbReference type="Pfam" id="PF00903"/>
    </source>
</evidence>
<proteinExistence type="predicted"/>
<keyword evidence="4" id="KW-1185">Reference proteome</keyword>
<name>A0A1G9LFX9_9FLAO</name>